<evidence type="ECO:0000313" key="1">
    <source>
        <dbReference type="EMBL" id="ATP10293.1"/>
    </source>
</evidence>
<reference evidence="2" key="1">
    <citation type="journal article" date="2018" name="BMC Genomics">
        <title>The complete and fully assembled genome sequence of Aeromonas salmonicida subsp. pectinolytica and its comparative analysis with other Aeromonas species: investigation of the mobilome in environmental and pathogenic strains.</title>
        <authorList>
            <person name="Pfeiffer F."/>
            <person name="Zamora-Lagos M.A."/>
            <person name="Blettinger M."/>
            <person name="Yeroslaviz A."/>
            <person name="Dahl A."/>
            <person name="Gruber S."/>
            <person name="Habermann B.H."/>
        </authorList>
    </citation>
    <scope>NUCLEOTIDE SEQUENCE [LARGE SCALE GENOMIC DNA]</scope>
    <source>
        <strain evidence="2">34mel</strain>
    </source>
</reference>
<organism evidence="1 2">
    <name type="scientific">Aeromonas salmonicida subsp. pectinolytica 34mel</name>
    <dbReference type="NCBI Taxonomy" id="1324960"/>
    <lineage>
        <taxon>Bacteria</taxon>
        <taxon>Pseudomonadati</taxon>
        <taxon>Pseudomonadota</taxon>
        <taxon>Gammaproteobacteria</taxon>
        <taxon>Aeromonadales</taxon>
        <taxon>Aeromonadaceae</taxon>
        <taxon>Aeromonas</taxon>
    </lineage>
</organism>
<protein>
    <submittedName>
        <fullName evidence="1">Uncharacterized protein</fullName>
    </submittedName>
</protein>
<gene>
    <name evidence="1" type="ORF">Asalp_31900</name>
</gene>
<evidence type="ECO:0000313" key="2">
    <source>
        <dbReference type="Proteomes" id="UP000222916"/>
    </source>
</evidence>
<dbReference type="RefSeq" id="WP_274519250.1">
    <property type="nucleotide sequence ID" value="NZ_ARYZ02000019.1"/>
</dbReference>
<dbReference type="AlphaFoldDB" id="A0A2D1QJ90"/>
<accession>A0A2D1QJ90</accession>
<dbReference type="EMBL" id="CP022426">
    <property type="protein sequence ID" value="ATP10293.1"/>
    <property type="molecule type" value="Genomic_DNA"/>
</dbReference>
<proteinExistence type="predicted"/>
<sequence>MTQAVESQLHPAPLPQADIELGEHEYGTIVHLDVVDLAAPDDEY</sequence>
<dbReference type="Proteomes" id="UP000222916">
    <property type="component" value="Chromosome"/>
</dbReference>
<name>A0A2D1QJ90_AERSA</name>